<evidence type="ECO:0000313" key="1">
    <source>
        <dbReference type="EMBL" id="GGA90995.1"/>
    </source>
</evidence>
<name>A0A916SAP1_9BACI</name>
<dbReference type="EMBL" id="BMEY01000028">
    <property type="protein sequence ID" value="GGA90995.1"/>
    <property type="molecule type" value="Genomic_DNA"/>
</dbReference>
<sequence>MGLYDKDIRIILMNEFFKTPEFINDPSTIIVHELDVCSGSAIMDIAVINGKIHGFEIKSEHDTLERLQTQVNYYNKVFDTVTLVVSEKHLNKAVEIVPKWWGIYSVNSSNKDNTFKVNVIKEPKLNDSVSIFNLCLMLWKPELISLLSQNGITKGINSKTRRDLSKIVTESIDSETIVTFVKSTLKNRKSWKAHSLQLLYDEKQHLLPN</sequence>
<comment type="caution">
    <text evidence="1">The sequence shown here is derived from an EMBL/GenBank/DDBJ whole genome shotgun (WGS) entry which is preliminary data.</text>
</comment>
<dbReference type="NCBIfam" id="NF033832">
    <property type="entry name" value="sce7726_fam"/>
    <property type="match status" value="1"/>
</dbReference>
<keyword evidence="2" id="KW-1185">Reference proteome</keyword>
<accession>A0A916SAP1</accession>
<dbReference type="InterPro" id="IPR047729">
    <property type="entry name" value="Sce7726-like"/>
</dbReference>
<protein>
    <recommendedName>
        <fullName evidence="3">Sce7726 family protein</fullName>
    </recommendedName>
</protein>
<gene>
    <name evidence="1" type="ORF">GCM10008025_36890</name>
</gene>
<evidence type="ECO:0008006" key="3">
    <source>
        <dbReference type="Google" id="ProtNLM"/>
    </source>
</evidence>
<evidence type="ECO:0000313" key="2">
    <source>
        <dbReference type="Proteomes" id="UP000613512"/>
    </source>
</evidence>
<dbReference type="Proteomes" id="UP000613512">
    <property type="component" value="Unassembled WGS sequence"/>
</dbReference>
<dbReference type="AlphaFoldDB" id="A0A916SAP1"/>
<proteinExistence type="predicted"/>
<reference evidence="1" key="1">
    <citation type="journal article" date="2014" name="Int. J. Syst. Evol. Microbiol.">
        <title>Complete genome sequence of Corynebacterium casei LMG S-19264T (=DSM 44701T), isolated from a smear-ripened cheese.</title>
        <authorList>
            <consortium name="US DOE Joint Genome Institute (JGI-PGF)"/>
            <person name="Walter F."/>
            <person name="Albersmeier A."/>
            <person name="Kalinowski J."/>
            <person name="Ruckert C."/>
        </authorList>
    </citation>
    <scope>NUCLEOTIDE SEQUENCE</scope>
    <source>
        <strain evidence="1">CGMCC 1.12408</strain>
    </source>
</reference>
<dbReference type="RefSeq" id="WP_188386150.1">
    <property type="nucleotide sequence ID" value="NZ_BMEY01000028.1"/>
</dbReference>
<organism evidence="1 2">
    <name type="scientific">Ornithinibacillus halotolerans</name>
    <dbReference type="NCBI Taxonomy" id="1274357"/>
    <lineage>
        <taxon>Bacteria</taxon>
        <taxon>Bacillati</taxon>
        <taxon>Bacillota</taxon>
        <taxon>Bacilli</taxon>
        <taxon>Bacillales</taxon>
        <taxon>Bacillaceae</taxon>
        <taxon>Ornithinibacillus</taxon>
    </lineage>
</organism>
<reference evidence="1" key="2">
    <citation type="submission" date="2020-09" db="EMBL/GenBank/DDBJ databases">
        <authorList>
            <person name="Sun Q."/>
            <person name="Zhou Y."/>
        </authorList>
    </citation>
    <scope>NUCLEOTIDE SEQUENCE</scope>
    <source>
        <strain evidence="1">CGMCC 1.12408</strain>
    </source>
</reference>